<sequence length="165" mass="18114">DPDSEVPVKRSKIFDSDDEFEDETEQEEGKETGEEVGDKDEGSGVEEYSGCSPGRWMDRELSSEGEDSDFVDDPPKPELPKDGPATKSKELLTLQKGSDAFAKQAASLLNWLEDEDASSSKLNRKDANNKQNQKKDKTGGTGSIFQSESNVVTISDEDTDEEEGI</sequence>
<keyword evidence="3" id="KW-1185">Reference proteome</keyword>
<evidence type="ECO:0000256" key="1">
    <source>
        <dbReference type="SAM" id="MobiDB-lite"/>
    </source>
</evidence>
<feature type="compositionally biased region" description="Acidic residues" evidence="1">
    <location>
        <begin position="63"/>
        <end position="72"/>
    </location>
</feature>
<reference evidence="2" key="2">
    <citation type="journal article" date="2023" name="BMC Genomics">
        <title>Pest status, molecular evolution, and epigenetic factors derived from the genome assembly of Frankliniella fusca, a thysanopteran phytovirus vector.</title>
        <authorList>
            <person name="Catto M.A."/>
            <person name="Labadie P.E."/>
            <person name="Jacobson A.L."/>
            <person name="Kennedy G.G."/>
            <person name="Srinivasan R."/>
            <person name="Hunt B.G."/>
        </authorList>
    </citation>
    <scope>NUCLEOTIDE SEQUENCE</scope>
    <source>
        <strain evidence="2">PL_HMW_Pooled</strain>
    </source>
</reference>
<name>A0AAE1HKG6_9NEOP</name>
<feature type="compositionally biased region" description="Basic and acidic residues" evidence="1">
    <location>
        <begin position="123"/>
        <end position="138"/>
    </location>
</feature>
<feature type="compositionally biased region" description="Basic and acidic residues" evidence="1">
    <location>
        <begin position="1"/>
        <end position="15"/>
    </location>
</feature>
<feature type="non-terminal residue" evidence="2">
    <location>
        <position position="1"/>
    </location>
</feature>
<feature type="region of interest" description="Disordered" evidence="1">
    <location>
        <begin position="1"/>
        <end position="91"/>
    </location>
</feature>
<evidence type="ECO:0000313" key="2">
    <source>
        <dbReference type="EMBL" id="KAK3922321.1"/>
    </source>
</evidence>
<proteinExistence type="predicted"/>
<comment type="caution">
    <text evidence="2">The sequence shown here is derived from an EMBL/GenBank/DDBJ whole genome shotgun (WGS) entry which is preliminary data.</text>
</comment>
<evidence type="ECO:0000313" key="3">
    <source>
        <dbReference type="Proteomes" id="UP001219518"/>
    </source>
</evidence>
<feature type="compositionally biased region" description="Polar residues" evidence="1">
    <location>
        <begin position="143"/>
        <end position="153"/>
    </location>
</feature>
<dbReference type="EMBL" id="JAHWGI010001089">
    <property type="protein sequence ID" value="KAK3922321.1"/>
    <property type="molecule type" value="Genomic_DNA"/>
</dbReference>
<dbReference type="Proteomes" id="UP001219518">
    <property type="component" value="Unassembled WGS sequence"/>
</dbReference>
<protein>
    <submittedName>
        <fullName evidence="2">Polyprotein</fullName>
    </submittedName>
</protein>
<feature type="compositionally biased region" description="Acidic residues" evidence="1">
    <location>
        <begin position="155"/>
        <end position="165"/>
    </location>
</feature>
<gene>
    <name evidence="2" type="ORF">KUF71_011790</name>
</gene>
<accession>A0AAE1HKG6</accession>
<feature type="compositionally biased region" description="Acidic residues" evidence="1">
    <location>
        <begin position="16"/>
        <end position="26"/>
    </location>
</feature>
<reference evidence="2" key="1">
    <citation type="submission" date="2021-07" db="EMBL/GenBank/DDBJ databases">
        <authorList>
            <person name="Catto M.A."/>
            <person name="Jacobson A."/>
            <person name="Kennedy G."/>
            <person name="Labadie P."/>
            <person name="Hunt B.G."/>
            <person name="Srinivasan R."/>
        </authorList>
    </citation>
    <scope>NUCLEOTIDE SEQUENCE</scope>
    <source>
        <strain evidence="2">PL_HMW_Pooled</strain>
        <tissue evidence="2">Head</tissue>
    </source>
</reference>
<dbReference type="AlphaFoldDB" id="A0AAE1HKG6"/>
<feature type="region of interest" description="Disordered" evidence="1">
    <location>
        <begin position="116"/>
        <end position="165"/>
    </location>
</feature>
<organism evidence="2 3">
    <name type="scientific">Frankliniella fusca</name>
    <dbReference type="NCBI Taxonomy" id="407009"/>
    <lineage>
        <taxon>Eukaryota</taxon>
        <taxon>Metazoa</taxon>
        <taxon>Ecdysozoa</taxon>
        <taxon>Arthropoda</taxon>
        <taxon>Hexapoda</taxon>
        <taxon>Insecta</taxon>
        <taxon>Pterygota</taxon>
        <taxon>Neoptera</taxon>
        <taxon>Paraneoptera</taxon>
        <taxon>Thysanoptera</taxon>
        <taxon>Terebrantia</taxon>
        <taxon>Thripoidea</taxon>
        <taxon>Thripidae</taxon>
        <taxon>Frankliniella</taxon>
    </lineage>
</organism>